<sequence>MMKSDCILHKQKGNKDGYATTNRKVNGVMRNLLMHRVKFCDFHKISIDDIAGLEIRHTCDNPKCINPLHLITGTHADNMNDMKLRDRVARGDKSGAAKLTWESVREIRGMAECGYSHTFIANQVGINPRTVGSIVRGETWKE</sequence>
<protein>
    <submittedName>
        <fullName evidence="1">HNH endonuclease</fullName>
    </submittedName>
</protein>
<keyword evidence="2" id="KW-1185">Reference proteome</keyword>
<dbReference type="SUPFAM" id="SSF54060">
    <property type="entry name" value="His-Me finger endonucleases"/>
    <property type="match status" value="1"/>
</dbReference>
<dbReference type="InterPro" id="IPR044930">
    <property type="entry name" value="Homing_endonuclease_His-Me"/>
</dbReference>
<proteinExistence type="predicted"/>
<keyword evidence="1" id="KW-0378">Hydrolase</keyword>
<reference evidence="1 2" key="1">
    <citation type="submission" date="2020-12" db="EMBL/GenBank/DDBJ databases">
        <title>Genomic characterization of four novel bacteriophages infecting Klebsiella pneumoniae.</title>
        <authorList>
            <person name="Estrada Bonilla B."/>
            <person name="Costa A.R."/>
            <person name="van Rossum T."/>
            <person name="Hagedoorn S."/>
            <person name="Wallinga H."/>
            <person name="Xiao M."/>
            <person name="Song W."/>
            <person name="Haas P.-J."/>
            <person name="Nobrega F.L."/>
            <person name="Brouns S.J.J."/>
        </authorList>
    </citation>
    <scope>NUCLEOTIDE SEQUENCE [LARGE SCALE GENOMIC DNA]</scope>
</reference>
<dbReference type="EMBL" id="MW394389">
    <property type="protein sequence ID" value="QQV91717.1"/>
    <property type="molecule type" value="Genomic_DNA"/>
</dbReference>
<evidence type="ECO:0000313" key="2">
    <source>
        <dbReference type="Proteomes" id="UP000596240"/>
    </source>
</evidence>
<name>A0A7U0GAR3_9CAUD</name>
<dbReference type="Proteomes" id="UP000596240">
    <property type="component" value="Segment"/>
</dbReference>
<accession>A0A7U0GAR3</accession>
<evidence type="ECO:0000313" key="1">
    <source>
        <dbReference type="EMBL" id="QQV91717.1"/>
    </source>
</evidence>
<keyword evidence="1" id="KW-0255">Endonuclease</keyword>
<dbReference type="GO" id="GO:0004519">
    <property type="term" value="F:endonuclease activity"/>
    <property type="evidence" value="ECO:0007669"/>
    <property type="project" value="UniProtKB-KW"/>
</dbReference>
<dbReference type="InterPro" id="IPR044925">
    <property type="entry name" value="His-Me_finger_sf"/>
</dbReference>
<dbReference type="Gene3D" id="3.90.75.10">
    <property type="entry name" value="Homing Intron 3 (I-ppo) Encoded Endonuclease, Chain A"/>
    <property type="match status" value="1"/>
</dbReference>
<organism evidence="1 2">
    <name type="scientific">Klebsiella phage vB_KpP_FBKp16</name>
    <dbReference type="NCBI Taxonomy" id="2801836"/>
    <lineage>
        <taxon>Viruses</taxon>
        <taxon>Duplodnaviria</taxon>
        <taxon>Heunggongvirae</taxon>
        <taxon>Uroviricota</taxon>
        <taxon>Caudoviricetes</taxon>
        <taxon>Autographivirales</taxon>
        <taxon>Autosignataviridae</taxon>
        <taxon>Molineuxvirinae</taxon>
        <taxon>Gansuvirus</taxon>
        <taxon>Gansuvirus FBKp16</taxon>
    </lineage>
</organism>
<keyword evidence="1" id="KW-0540">Nuclease</keyword>
<gene>
    <name evidence="1" type="ORF">vBKpPFBKp16_033</name>
</gene>